<keyword evidence="2 4" id="KW-0378">Hydrolase</keyword>
<reference evidence="4 5" key="1">
    <citation type="submission" date="2019-02" db="EMBL/GenBank/DDBJ databases">
        <title>Deep-cultivation of Planctomycetes and their phenomic and genomic characterization uncovers novel biology.</title>
        <authorList>
            <person name="Wiegand S."/>
            <person name="Jogler M."/>
            <person name="Boedeker C."/>
            <person name="Pinto D."/>
            <person name="Vollmers J."/>
            <person name="Rivas-Marin E."/>
            <person name="Kohn T."/>
            <person name="Peeters S.H."/>
            <person name="Heuer A."/>
            <person name="Rast P."/>
            <person name="Oberbeckmann S."/>
            <person name="Bunk B."/>
            <person name="Jeske O."/>
            <person name="Meyerdierks A."/>
            <person name="Storesund J.E."/>
            <person name="Kallscheuer N."/>
            <person name="Luecker S."/>
            <person name="Lage O.M."/>
            <person name="Pohl T."/>
            <person name="Merkel B.J."/>
            <person name="Hornburger P."/>
            <person name="Mueller R.-W."/>
            <person name="Bruemmer F."/>
            <person name="Labrenz M."/>
            <person name="Spormann A.M."/>
            <person name="Op den Camp H."/>
            <person name="Overmann J."/>
            <person name="Amann R."/>
            <person name="Jetten M.S.M."/>
            <person name="Mascher T."/>
            <person name="Medema M.H."/>
            <person name="Devos D.P."/>
            <person name="Kaster A.-K."/>
            <person name="Ovreas L."/>
            <person name="Rohde M."/>
            <person name="Galperin M.Y."/>
            <person name="Jogler C."/>
        </authorList>
    </citation>
    <scope>NUCLEOTIDE SEQUENCE [LARGE SCALE GENOMIC DNA]</scope>
    <source>
        <strain evidence="4 5">Pan216</strain>
    </source>
</reference>
<dbReference type="RefSeq" id="WP_145254672.1">
    <property type="nucleotide sequence ID" value="NZ_CP036279.1"/>
</dbReference>
<evidence type="ECO:0000256" key="1">
    <source>
        <dbReference type="ARBA" id="ARBA00008532"/>
    </source>
</evidence>
<dbReference type="SUPFAM" id="SSF55909">
    <property type="entry name" value="Pentein"/>
    <property type="match status" value="1"/>
</dbReference>
<sequence>MTGRQARLLMCPPDHYGIEYEINPWMSRACESHHGKATIQWLQLRQIFEQLGATIELVDPVPGLPDMVFTANAGLVFHDRIVSSRFRHVERQGESAHFESWFTAHGFNVASLATPAPFEGAGDALFCGDILFAGYLHRSDIRAHTKLAHIVGCQVLGLELVDPRFYHLDTCFCPLAPGVALYFPEAFDDYGRRVLQAHIRTLIEVAEEDAVRFGCNAVVIGSDVVFNAGCDHLAEQLSVLGFRAHQADLSEFLKAGGAAKCLTLRLDGEEAAIWKSLAA</sequence>
<dbReference type="GO" id="GO:0016597">
    <property type="term" value="F:amino acid binding"/>
    <property type="evidence" value="ECO:0007669"/>
    <property type="project" value="TreeGrafter"/>
</dbReference>
<dbReference type="OrthoDB" id="9814070at2"/>
<dbReference type="EMBL" id="CP036279">
    <property type="protein sequence ID" value="QDU59809.1"/>
    <property type="molecule type" value="Genomic_DNA"/>
</dbReference>
<evidence type="ECO:0000256" key="3">
    <source>
        <dbReference type="PIRSR" id="PIRSR633199-1"/>
    </source>
</evidence>
<feature type="active site" description="Proton donor" evidence="3">
    <location>
        <position position="167"/>
    </location>
</feature>
<dbReference type="GO" id="GO:0045429">
    <property type="term" value="P:positive regulation of nitric oxide biosynthetic process"/>
    <property type="evidence" value="ECO:0007669"/>
    <property type="project" value="TreeGrafter"/>
</dbReference>
<evidence type="ECO:0000313" key="4">
    <source>
        <dbReference type="EMBL" id="QDU59809.1"/>
    </source>
</evidence>
<dbReference type="EC" id="3.5.3.18" evidence="4"/>
<evidence type="ECO:0000313" key="5">
    <source>
        <dbReference type="Proteomes" id="UP000317093"/>
    </source>
</evidence>
<feature type="active site" description="Nucleophile" evidence="3">
    <location>
        <position position="261"/>
    </location>
</feature>
<gene>
    <name evidence="4" type="ORF">Pan216_06420</name>
</gene>
<keyword evidence="5" id="KW-1185">Reference proteome</keyword>
<dbReference type="AlphaFoldDB" id="A0A518AYL2"/>
<dbReference type="PANTHER" id="PTHR12737">
    <property type="entry name" value="DIMETHYLARGININE DIMETHYLAMINOHYDROLASE"/>
    <property type="match status" value="1"/>
</dbReference>
<dbReference type="Gene3D" id="3.75.10.10">
    <property type="entry name" value="L-arginine/glycine Amidinotransferase, Chain A"/>
    <property type="match status" value="1"/>
</dbReference>
<dbReference type="KEGG" id="knv:Pan216_06420"/>
<dbReference type="Proteomes" id="UP000317093">
    <property type="component" value="Chromosome"/>
</dbReference>
<evidence type="ECO:0000256" key="2">
    <source>
        <dbReference type="ARBA" id="ARBA00022801"/>
    </source>
</evidence>
<organism evidence="4 5">
    <name type="scientific">Kolteria novifilia</name>
    <dbReference type="NCBI Taxonomy" id="2527975"/>
    <lineage>
        <taxon>Bacteria</taxon>
        <taxon>Pseudomonadati</taxon>
        <taxon>Planctomycetota</taxon>
        <taxon>Planctomycetia</taxon>
        <taxon>Kolteriales</taxon>
        <taxon>Kolteriaceae</taxon>
        <taxon>Kolteria</taxon>
    </lineage>
</organism>
<dbReference type="GO" id="GO:0016403">
    <property type="term" value="F:dimethylargininase activity"/>
    <property type="evidence" value="ECO:0007669"/>
    <property type="project" value="UniProtKB-EC"/>
</dbReference>
<dbReference type="PANTHER" id="PTHR12737:SF9">
    <property type="entry name" value="DIMETHYLARGININASE"/>
    <property type="match status" value="1"/>
</dbReference>
<protein>
    <submittedName>
        <fullName evidence="4">N(G),N(G)-dimethylarginine dimethylaminohydrolase</fullName>
        <ecNumber evidence="4">3.5.3.18</ecNumber>
    </submittedName>
</protein>
<proteinExistence type="inferred from homology"/>
<dbReference type="GO" id="GO:0000052">
    <property type="term" value="P:citrulline metabolic process"/>
    <property type="evidence" value="ECO:0007669"/>
    <property type="project" value="TreeGrafter"/>
</dbReference>
<dbReference type="GO" id="GO:0006525">
    <property type="term" value="P:arginine metabolic process"/>
    <property type="evidence" value="ECO:0007669"/>
    <property type="project" value="TreeGrafter"/>
</dbReference>
<accession>A0A518AYL2</accession>
<comment type="similarity">
    <text evidence="1">Belongs to the DDAH family.</text>
</comment>
<dbReference type="InterPro" id="IPR033199">
    <property type="entry name" value="DDAH-like"/>
</dbReference>
<dbReference type="Pfam" id="PF19420">
    <property type="entry name" value="DDAH_eukar"/>
    <property type="match status" value="1"/>
</dbReference>
<name>A0A518AYL2_9BACT</name>